<dbReference type="InterPro" id="IPR018644">
    <property type="entry name" value="DUF2071"/>
</dbReference>
<dbReference type="AlphaFoldDB" id="A0A418QVR7"/>
<comment type="caution">
    <text evidence="1">The sequence shown here is derived from an EMBL/GenBank/DDBJ whole genome shotgun (WGS) entry which is preliminary data.</text>
</comment>
<evidence type="ECO:0000313" key="1">
    <source>
        <dbReference type="EMBL" id="RIY09234.1"/>
    </source>
</evidence>
<dbReference type="Proteomes" id="UP000284250">
    <property type="component" value="Unassembled WGS sequence"/>
</dbReference>
<organism evidence="1 2">
    <name type="scientific">Hymenobacter rubripertinctus</name>
    <dbReference type="NCBI Taxonomy" id="2029981"/>
    <lineage>
        <taxon>Bacteria</taxon>
        <taxon>Pseudomonadati</taxon>
        <taxon>Bacteroidota</taxon>
        <taxon>Cytophagia</taxon>
        <taxon>Cytophagales</taxon>
        <taxon>Hymenobacteraceae</taxon>
        <taxon>Hymenobacter</taxon>
    </lineage>
</organism>
<sequence length="251" mass="28311">MISRVSLTHHPFGVEALLSRTTVLTYAAPAAELRCLLPECLTLDTLDDQWGFVAVALVQTRQLRPQGLPAWLGQDFFLIGYRVFVRYTTAAGKRLRGLYILQSATDKRRMQWLGNLFTGYHYRTIDIRHAATETSLEFHSERAGLHIAVATVAAAAGEPGLPAGSPFGSWQQARRFAGPLPFTFSYQPARREVVIVEGEREQWRPRPVRVQAAVVPFIESLGLSDVRLASAFTMTDIPYRWKKGRTERWQP</sequence>
<keyword evidence="2" id="KW-1185">Reference proteome</keyword>
<reference evidence="1 2" key="1">
    <citation type="submission" date="2019-01" db="EMBL/GenBank/DDBJ databases">
        <title>Hymenobacter humicola sp. nov., isolated from soils in Antarctica.</title>
        <authorList>
            <person name="Sedlacek I."/>
            <person name="Holochova P."/>
            <person name="Kralova S."/>
            <person name="Pantucek R."/>
            <person name="Stankova E."/>
            <person name="Vrbovska V."/>
            <person name="Kristofova L."/>
            <person name="Svec P."/>
            <person name="Busse H.-J."/>
        </authorList>
    </citation>
    <scope>NUCLEOTIDE SEQUENCE [LARGE SCALE GENOMIC DNA]</scope>
    <source>
        <strain evidence="1 2">CCM 8852</strain>
    </source>
</reference>
<dbReference type="Gene3D" id="2.40.400.10">
    <property type="entry name" value="Acetoacetate decarboxylase-like"/>
    <property type="match status" value="1"/>
</dbReference>
<accession>A0A418QVR7</accession>
<dbReference type="Pfam" id="PF09844">
    <property type="entry name" value="DUF2071"/>
    <property type="match status" value="1"/>
</dbReference>
<evidence type="ECO:0008006" key="3">
    <source>
        <dbReference type="Google" id="ProtNLM"/>
    </source>
</evidence>
<dbReference type="InterPro" id="IPR023375">
    <property type="entry name" value="ADC_dom_sf"/>
</dbReference>
<proteinExistence type="predicted"/>
<protein>
    <recommendedName>
        <fullName evidence="3">DUF2071 domain-containing protein</fullName>
    </recommendedName>
</protein>
<dbReference type="EMBL" id="QYCN01000017">
    <property type="protein sequence ID" value="RIY09234.1"/>
    <property type="molecule type" value="Genomic_DNA"/>
</dbReference>
<gene>
    <name evidence="1" type="ORF">D0T11_12400</name>
</gene>
<dbReference type="OrthoDB" id="5492672at2"/>
<dbReference type="RefSeq" id="WP_119656114.1">
    <property type="nucleotide sequence ID" value="NZ_JBHUOI010000073.1"/>
</dbReference>
<name>A0A418QVR7_9BACT</name>
<evidence type="ECO:0000313" key="2">
    <source>
        <dbReference type="Proteomes" id="UP000284250"/>
    </source>
</evidence>